<evidence type="ECO:0000313" key="2">
    <source>
        <dbReference type="Proteomes" id="UP000290637"/>
    </source>
</evidence>
<evidence type="ECO:0000313" key="1">
    <source>
        <dbReference type="EMBL" id="QBE64337.1"/>
    </source>
</evidence>
<dbReference type="EMBL" id="CP035913">
    <property type="protein sequence ID" value="QBE64337.1"/>
    <property type="molecule type" value="Genomic_DNA"/>
</dbReference>
<gene>
    <name evidence="1" type="ORF">EWM63_16160</name>
</gene>
<dbReference type="Proteomes" id="UP000290637">
    <property type="component" value="Chromosome"/>
</dbReference>
<accession>A0A4P6KZD8</accession>
<dbReference type="Pfam" id="PF12787">
    <property type="entry name" value="EcsC"/>
    <property type="match status" value="1"/>
</dbReference>
<dbReference type="OrthoDB" id="1238772at2"/>
<dbReference type="AlphaFoldDB" id="A0A4P6KZD8"/>
<dbReference type="PANTHER" id="PTHR41260:SF1">
    <property type="entry name" value="PROTEIN ECSC"/>
    <property type="match status" value="1"/>
</dbReference>
<dbReference type="RefSeq" id="WP_130187457.1">
    <property type="nucleotide sequence ID" value="NZ_CP035913.1"/>
</dbReference>
<dbReference type="PANTHER" id="PTHR41260">
    <property type="entry name" value="PROTEIN ECSC"/>
    <property type="match status" value="1"/>
</dbReference>
<protein>
    <submittedName>
        <fullName evidence="1">EcsC family protein</fullName>
    </submittedName>
</protein>
<dbReference type="InterPro" id="IPR024787">
    <property type="entry name" value="EcsC"/>
</dbReference>
<keyword evidence="2" id="KW-1185">Reference proteome</keyword>
<name>A0A4P6KZD8_9BURK</name>
<sequence length="278" mass="29843">MNLRDNASDSRDLERAVELLCATPVLIRFSNAVGSSIEAGIKKLPAKVKDGIQAATEKGLTQSIALAERTLGSEKQEAWTASHTLVAAASGAIGGFFGFTGLLVEIPVTTTVIMRSILDIARSEGHRIADRQIQLECLSVFSHGSKQQEDDDDTEIAYYVGRAAMAELISETAKALGKVAADNIAKGVSASSAGKWLAQLIHAIAVRYGIVVTEKAVLQAAPVIGAVTGATINGLFMDFYQDVARGHFIVLRLETIYGEDIVRQEFERIRKVQRSLAT</sequence>
<organism evidence="1 2">
    <name type="scientific">Pseudoduganella lutea</name>
    <dbReference type="NCBI Taxonomy" id="321985"/>
    <lineage>
        <taxon>Bacteria</taxon>
        <taxon>Pseudomonadati</taxon>
        <taxon>Pseudomonadota</taxon>
        <taxon>Betaproteobacteria</taxon>
        <taxon>Burkholderiales</taxon>
        <taxon>Oxalobacteraceae</taxon>
        <taxon>Telluria group</taxon>
        <taxon>Pseudoduganella</taxon>
    </lineage>
</organism>
<dbReference type="KEGG" id="plue:EWM63_16160"/>
<proteinExistence type="predicted"/>
<reference evidence="1 2" key="1">
    <citation type="submission" date="2019-02" db="EMBL/GenBank/DDBJ databases">
        <title>Draft Genome Sequences of Six Type Strains of the Genus Massilia.</title>
        <authorList>
            <person name="Miess H."/>
            <person name="Frediansyhah A."/>
            <person name="Gross H."/>
        </authorList>
    </citation>
    <scope>NUCLEOTIDE SEQUENCE [LARGE SCALE GENOMIC DNA]</scope>
    <source>
        <strain evidence="1 2">DSM 17473</strain>
    </source>
</reference>